<accession>X6LVX3</accession>
<dbReference type="EMBL" id="ASPP01028035">
    <property type="protein sequence ID" value="ETO05516.1"/>
    <property type="molecule type" value="Genomic_DNA"/>
</dbReference>
<evidence type="ECO:0000313" key="1">
    <source>
        <dbReference type="EMBL" id="ETO05516.1"/>
    </source>
</evidence>
<keyword evidence="2" id="KW-1185">Reference proteome</keyword>
<dbReference type="AlphaFoldDB" id="X6LVX3"/>
<evidence type="ECO:0000313" key="2">
    <source>
        <dbReference type="Proteomes" id="UP000023152"/>
    </source>
</evidence>
<dbReference type="Proteomes" id="UP000023152">
    <property type="component" value="Unassembled WGS sequence"/>
</dbReference>
<proteinExistence type="predicted"/>
<gene>
    <name evidence="1" type="ORF">RFI_31880</name>
</gene>
<feature type="non-terminal residue" evidence="1">
    <location>
        <position position="1"/>
    </location>
</feature>
<reference evidence="1 2" key="1">
    <citation type="journal article" date="2013" name="Curr. Biol.">
        <title>The Genome of the Foraminiferan Reticulomyxa filosa.</title>
        <authorList>
            <person name="Glockner G."/>
            <person name="Hulsmann N."/>
            <person name="Schleicher M."/>
            <person name="Noegel A.A."/>
            <person name="Eichinger L."/>
            <person name="Gallinger C."/>
            <person name="Pawlowski J."/>
            <person name="Sierra R."/>
            <person name="Euteneuer U."/>
            <person name="Pillet L."/>
            <person name="Moustafa A."/>
            <person name="Platzer M."/>
            <person name="Groth M."/>
            <person name="Szafranski K."/>
            <person name="Schliwa M."/>
        </authorList>
    </citation>
    <scope>NUCLEOTIDE SEQUENCE [LARGE SCALE GENOMIC DNA]</scope>
</reference>
<comment type="caution">
    <text evidence="1">The sequence shown here is derived from an EMBL/GenBank/DDBJ whole genome shotgun (WGS) entry which is preliminary data.</text>
</comment>
<sequence length="791" mass="93392">EMEDFLCRLFIINGHNIIAERFEKTSDKRNRKKAQKGKYILHICFKCVIDNTSFGRLYFPRSMDFLEEKKLLLLFFENDNFRECERILENRVKRLLLQAAQQLSIENILCNLEERGKKRMEGPFFERYQDIIDTLLTLTFVNVLFTIYQNGGFAKYVESKTKRGERKYEKYQQLFERALQNEVLVRMKPVNIDTNHLLLAVINPQLYSIQNYLQCSFPFSYSIHSWCQRQLSTNFKAPNNDPSLHATMLEQIPIGNDKLTDWEVDYSLKVTHEYAMDLVRFEFSWYLHTANQQTVLRNVIVSMALLLCGKLTIATIEVTIHHFHHIIFHYAYLISICSKLAHVKDDVPENQPGQWLVQMTLSLWESIPLKESYTTSESVLFFPTSISILFNFLLQHLQNDNTNIVDMLLANARKIEIQRLGVIYLGTEEFIDEEKHLIEHGFLENETSIDHVLQGYFTHRNASKQKDSDFIQDLLSTIKRVEIIEDNVDKHKVYISILQKLNSKIGNKLIPKMQILKEIMSHGYLNNNLVLYSDEAIRLNRCLELILLKEEIREESKTWRRLYDKNNTSSLGHIVKISKMKVSITKLISIMINEGIDLLTLEKKQSMFISLEKMSQLLLNFSSCYGQCEYALHVWFLKQLYVWKGIHWIEIIFALSDVGIKFPLFEKLKMSNVFKLLRPRTLYNNSFNPFIGVYGNNTHMNNIKQIMNNEFIVVLTNQSLNMPISPRMIAESLSLINFYDRYTNRQMQNLLVYIQKYDSLRLQKQIFWQIFTRWTTSKNHQFFARDTIDVI</sequence>
<feature type="non-terminal residue" evidence="1">
    <location>
        <position position="791"/>
    </location>
</feature>
<organism evidence="1 2">
    <name type="scientific">Reticulomyxa filosa</name>
    <dbReference type="NCBI Taxonomy" id="46433"/>
    <lineage>
        <taxon>Eukaryota</taxon>
        <taxon>Sar</taxon>
        <taxon>Rhizaria</taxon>
        <taxon>Retaria</taxon>
        <taxon>Foraminifera</taxon>
        <taxon>Monothalamids</taxon>
        <taxon>Reticulomyxidae</taxon>
        <taxon>Reticulomyxa</taxon>
    </lineage>
</organism>
<name>X6LVX3_RETFI</name>
<protein>
    <submittedName>
        <fullName evidence="1">Uncharacterized protein</fullName>
    </submittedName>
</protein>